<proteinExistence type="predicted"/>
<accession>A0A6C0AG56</accession>
<evidence type="ECO:0000313" key="2">
    <source>
        <dbReference type="EMBL" id="QHS78355.1"/>
    </source>
</evidence>
<dbReference type="AlphaFoldDB" id="A0A6C0AG56"/>
<name>A0A6C0AG56_9ZZZZ</name>
<reference evidence="2" key="1">
    <citation type="journal article" date="2020" name="Nature">
        <title>Giant virus diversity and host interactions through global metagenomics.</title>
        <authorList>
            <person name="Schulz F."/>
            <person name="Roux S."/>
            <person name="Paez-Espino D."/>
            <person name="Jungbluth S."/>
            <person name="Walsh D.A."/>
            <person name="Denef V.J."/>
            <person name="McMahon K.D."/>
            <person name="Konstantinidis K.T."/>
            <person name="Eloe-Fadrosh E.A."/>
            <person name="Kyrpides N.C."/>
            <person name="Woyke T."/>
        </authorList>
    </citation>
    <scope>NUCLEOTIDE SEQUENCE</scope>
    <source>
        <strain evidence="2">GVMAG-S-1021933-23</strain>
    </source>
</reference>
<feature type="region of interest" description="Disordered" evidence="1">
    <location>
        <begin position="58"/>
        <end position="82"/>
    </location>
</feature>
<evidence type="ECO:0000256" key="1">
    <source>
        <dbReference type="SAM" id="MobiDB-lite"/>
    </source>
</evidence>
<dbReference type="EMBL" id="MN740596">
    <property type="protein sequence ID" value="QHS78355.1"/>
    <property type="molecule type" value="Genomic_DNA"/>
</dbReference>
<sequence length="320" mass="36159">MDKKYLSFLDKTTENFVDVISDVILKNKKQFEEAKTKEEMIKTFNKLLQFTKKSNDEPSLKGLTNNGKPVLGKKSNSKENKCSKPSLLSLETYLDTYKNGTIICGFQSSKGDNVGKVCGAVLCQERLEFWKEKEGDDIFKYRCSTCKLKTGTIEKNLSKLGKTILPDNSRPGYNVTKKINLENDDQVLTISMKNEDNIPEGYNFIDSDKFPGLVIFEDSENDLKCLGKVVNDEGNAVKIKKSTLMEKNWENNLNKKLTSLEKAFLKNLNISFDELESTKNKETESDSESIVPLTNKKTDSDSDSESVVPLKKNNNSESED</sequence>
<organism evidence="2">
    <name type="scientific">viral metagenome</name>
    <dbReference type="NCBI Taxonomy" id="1070528"/>
    <lineage>
        <taxon>unclassified sequences</taxon>
        <taxon>metagenomes</taxon>
        <taxon>organismal metagenomes</taxon>
    </lineage>
</organism>
<feature type="region of interest" description="Disordered" evidence="1">
    <location>
        <begin position="276"/>
        <end position="320"/>
    </location>
</feature>
<protein>
    <submittedName>
        <fullName evidence="2">Uncharacterized protein</fullName>
    </submittedName>
</protein>